<feature type="compositionally biased region" description="Polar residues" evidence="5">
    <location>
        <begin position="857"/>
        <end position="871"/>
    </location>
</feature>
<sequence length="2393" mass="264909">VRSGHPQFVIKISMANREDWFKAAASGDSAYIAQHLEAGKGSLTDRQETAMMFAAQAGHEAVVRILLNYETLYVNQDGDTALMLAARQNNATICKLLATRERTILNSANRDACVEAVLAGAYQAFTVLYEQAELSSDHNGMTVLDYSSRMKDLRYLRALLSRSDLPIGCVSNTLALALNEQSLQAAHLLEAYLANPRSVSPSRKASVPAEPASPTRCTLEEDDRASTSPHMHAMPIVSAADARTGVQIPVTIPSTITPLVVDPPSILASAPTSVPSDPNYTPAYEGLPSNANDLRIQLFNRLSLEGLTHISDETISFLEALCDQASKAQQYRDQLEIEMNSFEQDRAALLQQLDDMRLLVSQYAEEESARPAVDCSAAQVQAYESKSPIHLDINAKLQRAREALRLSYRRLNIRKAEAATYKAMKDVAVHSLGPLLDAYGFVSAVSLQPFMKNVREFEKYIETALSSSEKVEEVIPPLIKKGTCCLEDLNEIFLSILESTPNASDFLSLDAHRRGAIKPLAVDLSVGSSLSSSSQRVVSPQTNSPPARLQLSAYTAEKERDMIEKMIVSKITPTSVGLTVTDLHNERDGSSSMKQSANVGTDEPEKRSINLDTSNLLGSARASASKREDEPCVECQSLKIQLAKVRNDHVMIQNEYMILEAKLDEVQKASVKELSDLAEKLSASNETIQNLNNDLDALKDISNRDHITIADLRTQLAEKQQELDDAHTDYELSKEKITSLTSRLAALDATFTAPTFLEANNGSFNTRMSEAIKQPDHVSKDNFFSLISMNGSSRRESDASELCIQIESPQGPKRIDSATSPGHATSLSNALDSDSALKFATIPRIPDMRQRPHRLNTDVSDATSSQNTHHTNPLRDSEDNVNTETVAMDIQAVLSPQQVVVSRSRSRVPDAVPRVPTASSRKSVKLDSLEQDVSRLTQELRDAREAGKVATGKLQEIGAFSRRVSLQYGCVPPEMPAPIAGAGINGLGESIIRDIVSLEARLNQVSLYNLYDEELRTIYAELKVGGYLSSSAGDLVLEDFVRSRGLSKAVSISLKTVSDMKTALENKDRILSEISTGMSDLDAIISSQQKTISEDKVQIEEYTKTLAAQESLVSSLKVYLQDLGAAIFSIDSIERETVDMSEFPKNASEIFICLTSTVEAHSAICKENALTAQEKLCKLQELLDKKEEELLWMSQASKKSEETVAALTTEVAALKDSERNAILQEKNLAISLDEALEKIKDLERITSLPQKPDINVEALQFEARQVAEQPYLDLIKHITSSSIFSKAVTPKSLQMFKDADGSEKLSPKLLASVLDELSQAVTTSGKALADMRRQLRETTEDLQAAEEEISHKNIRIQTLEREMQRATDHVAELESMPPPEPAIDRELYIEKELYLALESKVSGLSKELSASSQLTTQLKSQLSSKEELITNLQTRNSSLLTAKTEIEATISDQRVQLSDLELQLANSKHDASHFKTLLEDVKLELSNAKSELETRKKEIVSTKRNAEKVLAETHENLSHAESRIMILTKELRETQAEIEDKEEEIARLHSKLREQRVSLSKQNVDATVGAGDPAEAAKAKQEMILKLEMALDDLSSKTSECSKKTKTIETLEAQLAELTNKIALLEATKTDTELRSAQTADAWSKQTDGIVMQCTQLKDFLSSSNAEIHSKFEAVTKKLLYFSMHAQQLVSLHHTFIQEQMEHKAEIETLHKQESLLRNLRAQDSGSINMLNTELADAKRYYSAQLEYKDMELNSLRDQLSVKSNEHNELALSFVALKESLQKAESLRLEQQNMISAEVNATESVAMLSVEVDAAADVASMKGPEIMQSPNRMVNASVEVCNNEEINQLKVTIHSLQEEIQALQAAREELVNEKQTLLQQNILYKEEIFTTHTLITNKLEPNSVLPTSNQDLSVIALVQRMIAKMKKLEEASLQPVTNYISPSIDAPAVEVSGNRRERPTGDHQRSEPRTSLDTLPIISNLLATKIVEVVELNRIISVKSDQLEWVADAALKAHLSGTDVRDRAKILQLTKAQNIKVDIEQHQGAILTIRDRVLNYILSSLPEKQLESGQIAEELTHFIKTLEDELSDTMNTHLRTLAQTKDFGISAVDQHDSANFRGRLNKAIQTTSNSHENATLQELHSLQNDFDVLNVSYSNTTAALNEAMLKNHELEREHSDIKMAFLGLQEENKKLLQEQESLHKDIINLRANFTEIHNNNSRNRASDARDSALQGSTHKLSPSIPPINESISHGIDLFTSVFTKGSFNTQELRKMAFEHAEPISDCLKWLKTARSTFDPTLVNSAQRPLNASIVAVTSSILESSIIGPAGTAAFNLSPEHMVRDTSLTKSPRPKETPVKLHSSLTTSTQGRKSEVSPRPRFTSSSNVSRSQRTKDTA</sequence>
<evidence type="ECO:0000256" key="3">
    <source>
        <dbReference type="ARBA" id="ARBA00023054"/>
    </source>
</evidence>
<feature type="region of interest" description="Disordered" evidence="5">
    <location>
        <begin position="2214"/>
        <end position="2241"/>
    </location>
</feature>
<feature type="coiled-coil region" evidence="4">
    <location>
        <begin position="1443"/>
        <end position="1635"/>
    </location>
</feature>
<dbReference type="Proteomes" id="UP000018320">
    <property type="component" value="Unassembled WGS sequence"/>
</dbReference>
<dbReference type="VEuPathDB" id="GiardiaDB:GL50581_1009"/>
<feature type="coiled-coil region" evidence="4">
    <location>
        <begin position="1328"/>
        <end position="1376"/>
    </location>
</feature>
<feature type="compositionally biased region" description="Polar residues" evidence="5">
    <location>
        <begin position="2377"/>
        <end position="2386"/>
    </location>
</feature>
<dbReference type="InterPro" id="IPR036770">
    <property type="entry name" value="Ankyrin_rpt-contain_sf"/>
</dbReference>
<feature type="coiled-coil region" evidence="4">
    <location>
        <begin position="2153"/>
        <end position="2208"/>
    </location>
</feature>
<accession>V6TJ17</accession>
<feature type="non-terminal residue" evidence="6">
    <location>
        <position position="1"/>
    </location>
</feature>
<feature type="region of interest" description="Disordered" evidence="5">
    <location>
        <begin position="1947"/>
        <end position="1970"/>
    </location>
</feature>
<comment type="caution">
    <text evidence="6">The sequence shown here is derived from an EMBL/GenBank/DDBJ whole genome shotgun (WGS) entry which is preliminary data.</text>
</comment>
<feature type="region of interest" description="Disordered" evidence="5">
    <location>
        <begin position="2339"/>
        <end position="2393"/>
    </location>
</feature>
<dbReference type="EMBL" id="AHGT01000036">
    <property type="protein sequence ID" value="ESU36945.1"/>
    <property type="molecule type" value="Genomic_DNA"/>
</dbReference>
<dbReference type="PANTHER" id="PTHR19354:SF2">
    <property type="entry name" value="LEUCINE-RICH REPEAT-CONTAINING PROTEIN DDB_G0290503"/>
    <property type="match status" value="1"/>
</dbReference>
<feature type="coiled-coil region" evidence="4">
    <location>
        <begin position="671"/>
        <end position="736"/>
    </location>
</feature>
<feature type="region of interest" description="Disordered" evidence="5">
    <location>
        <begin position="583"/>
        <end position="615"/>
    </location>
</feature>
<feature type="region of interest" description="Disordered" evidence="5">
    <location>
        <begin position="807"/>
        <end position="829"/>
    </location>
</feature>
<reference evidence="6 7" key="2">
    <citation type="journal article" date="2013" name="Genome Biol. Evol.">
        <title>Genome sequencing of Giardia lamblia genotypes A2 and B isolates (DH and GS) and comparative analysis with the genomes of genotypes A1 and E (WB and Pig).</title>
        <authorList>
            <person name="Adam R.D."/>
            <person name="Dahlstrom E.W."/>
            <person name="Martens C.A."/>
            <person name="Bruno D.P."/>
            <person name="Barbian K.D."/>
            <person name="Ricklefs S.M."/>
            <person name="Hernandez M.M."/>
            <person name="Narla N.P."/>
            <person name="Patel R.B."/>
            <person name="Porcella S.F."/>
            <person name="Nash T.E."/>
        </authorList>
    </citation>
    <scope>NUCLEOTIDE SEQUENCE [LARGE SCALE GENOMIC DNA]</scope>
    <source>
        <strain evidence="6 7">DH</strain>
    </source>
</reference>
<dbReference type="SMART" id="SM00248">
    <property type="entry name" value="ANK"/>
    <property type="match status" value="3"/>
</dbReference>
<feature type="region of interest" description="Disordered" evidence="5">
    <location>
        <begin position="842"/>
        <end position="880"/>
    </location>
</feature>
<reference evidence="7" key="1">
    <citation type="submission" date="2012-02" db="EMBL/GenBank/DDBJ databases">
        <title>Genome sequencing of Giardia lamblia Genotypes A2 and B isolates (DH and GS) and comparative analysis with the genomes of Genotypes A1 and E (WB and Pig).</title>
        <authorList>
            <person name="Adam R."/>
            <person name="Dahlstrom E."/>
            <person name="Martens C."/>
            <person name="Bruno D."/>
            <person name="Barbian K."/>
            <person name="Porcella S.F."/>
            <person name="Nash T."/>
        </authorList>
    </citation>
    <scope>NUCLEOTIDE SEQUENCE</scope>
    <source>
        <strain evidence="7">DH</strain>
    </source>
</reference>
<dbReference type="InterPro" id="IPR045329">
    <property type="entry name" value="LZTS"/>
</dbReference>
<dbReference type="VEuPathDB" id="GiardiaDB:DHA2_150840"/>
<evidence type="ECO:0000313" key="6">
    <source>
        <dbReference type="EMBL" id="ESU36945.1"/>
    </source>
</evidence>
<feature type="compositionally biased region" description="Basic and acidic residues" evidence="5">
    <location>
        <begin position="1953"/>
        <end position="1970"/>
    </location>
</feature>
<name>V6TJ17_GIAIN</name>
<evidence type="ECO:0000313" key="7">
    <source>
        <dbReference type="Proteomes" id="UP000018320"/>
    </source>
</evidence>
<organism evidence="6 7">
    <name type="scientific">Giardia intestinalis</name>
    <name type="common">Giardia lamblia</name>
    <dbReference type="NCBI Taxonomy" id="5741"/>
    <lineage>
        <taxon>Eukaryota</taxon>
        <taxon>Metamonada</taxon>
        <taxon>Diplomonadida</taxon>
        <taxon>Hexamitidae</taxon>
        <taxon>Giardiinae</taxon>
        <taxon>Giardia</taxon>
    </lineage>
</organism>
<keyword evidence="2" id="KW-0963">Cytoplasm</keyword>
<evidence type="ECO:0000256" key="2">
    <source>
        <dbReference type="ARBA" id="ARBA00022490"/>
    </source>
</evidence>
<feature type="coiled-coil region" evidence="4">
    <location>
        <begin position="1846"/>
        <end position="1887"/>
    </location>
</feature>
<evidence type="ECO:0000256" key="5">
    <source>
        <dbReference type="SAM" id="MobiDB-lite"/>
    </source>
</evidence>
<dbReference type="PANTHER" id="PTHR19354">
    <property type="entry name" value="ZIPPER PUTATIVE TUMOR SUPPRESSOR 2 HOMOLOG-LIKE PROTEIN-RELATED"/>
    <property type="match status" value="1"/>
</dbReference>
<feature type="region of interest" description="Disordered" evidence="5">
    <location>
        <begin position="199"/>
        <end position="227"/>
    </location>
</feature>
<dbReference type="Pfam" id="PF12796">
    <property type="entry name" value="Ank_2"/>
    <property type="match status" value="1"/>
</dbReference>
<dbReference type="GO" id="GO:0005737">
    <property type="term" value="C:cytoplasm"/>
    <property type="evidence" value="ECO:0007669"/>
    <property type="project" value="UniProtKB-SubCell"/>
</dbReference>
<evidence type="ECO:0000256" key="1">
    <source>
        <dbReference type="ARBA" id="ARBA00004496"/>
    </source>
</evidence>
<dbReference type="Gene3D" id="1.25.40.20">
    <property type="entry name" value="Ankyrin repeat-containing domain"/>
    <property type="match status" value="1"/>
</dbReference>
<proteinExistence type="predicted"/>
<gene>
    <name evidence="6" type="ORF">DHA2_150840</name>
</gene>
<dbReference type="VEuPathDB" id="GiardiaDB:QR46_1711"/>
<dbReference type="VEuPathDB" id="GiardiaDB:GL50803_0040831"/>
<protein>
    <submittedName>
        <fullName evidence="6">Chromosome segregation protein SMC</fullName>
    </submittedName>
</protein>
<dbReference type="SUPFAM" id="SSF48403">
    <property type="entry name" value="Ankyrin repeat"/>
    <property type="match status" value="1"/>
</dbReference>
<keyword evidence="3 4" id="KW-0175">Coiled coil</keyword>
<dbReference type="InterPro" id="IPR002110">
    <property type="entry name" value="Ankyrin_rpt"/>
</dbReference>
<feature type="coiled-coil region" evidence="4">
    <location>
        <begin position="318"/>
        <end position="359"/>
    </location>
</feature>
<feature type="compositionally biased region" description="Polar residues" evidence="5">
    <location>
        <begin position="590"/>
        <end position="599"/>
    </location>
</feature>
<comment type="subcellular location">
    <subcellularLocation>
        <location evidence="1">Cytoplasm</location>
    </subcellularLocation>
</comment>
<evidence type="ECO:0000256" key="4">
    <source>
        <dbReference type="SAM" id="Coils"/>
    </source>
</evidence>